<dbReference type="InterPro" id="IPR006200">
    <property type="entry name" value="LexA"/>
</dbReference>
<evidence type="ECO:0000256" key="14">
    <source>
        <dbReference type="RuleBase" id="RU003991"/>
    </source>
</evidence>
<evidence type="ECO:0000256" key="1">
    <source>
        <dbReference type="ARBA" id="ARBA00007484"/>
    </source>
</evidence>
<dbReference type="GO" id="GO:0006508">
    <property type="term" value="P:proteolysis"/>
    <property type="evidence" value="ECO:0007669"/>
    <property type="project" value="InterPro"/>
</dbReference>
<dbReference type="GO" id="GO:0003677">
    <property type="term" value="F:DNA binding"/>
    <property type="evidence" value="ECO:0007669"/>
    <property type="project" value="UniProtKB-UniRule"/>
</dbReference>
<dbReference type="InterPro" id="IPR050077">
    <property type="entry name" value="LexA_repressor"/>
</dbReference>
<keyword evidence="4 13" id="KW-0235">DNA replication</keyword>
<dbReference type="InterPro" id="IPR006199">
    <property type="entry name" value="LexA_DNA-bd_dom"/>
</dbReference>
<comment type="catalytic activity">
    <reaction evidence="13">
        <text>Hydrolysis of Ala-|-Gly bond in repressor LexA.</text>
        <dbReference type="EC" id="3.4.21.88"/>
    </reaction>
</comment>
<feature type="active site" description="For autocatalytic cleavage activity" evidence="13">
    <location>
        <position position="163"/>
    </location>
</feature>
<dbReference type="Pfam" id="PF00717">
    <property type="entry name" value="Peptidase_S24"/>
    <property type="match status" value="1"/>
</dbReference>
<sequence>MTETNTGRPLTPRQAEILAFIRDTIRETGMPPTRAEINTALGFRSPNAAESHLKALAKKGAIELVGGRSRGIRLPDDSHREELAVIGRIAAGSPVLAAEHVEAQVPVNPALFRPRADYLLRVRGMSMRDAGIMDGDLLAVHRTEEVRNGQIVVARLADEVTVKRYRRRGAKVWLIPENSEMTAIEVDLRRDELIVEGRVVGVLRTFD</sequence>
<dbReference type="NCBIfam" id="TIGR00498">
    <property type="entry name" value="lexA"/>
    <property type="match status" value="1"/>
</dbReference>
<dbReference type="InterPro" id="IPR006197">
    <property type="entry name" value="Peptidase_S24_LexA"/>
</dbReference>
<evidence type="ECO:0000313" key="17">
    <source>
        <dbReference type="EMBL" id="QGT78546.1"/>
    </source>
</evidence>
<dbReference type="GO" id="GO:0009432">
    <property type="term" value="P:SOS response"/>
    <property type="evidence" value="ECO:0007669"/>
    <property type="project" value="UniProtKB-UniRule"/>
</dbReference>
<dbReference type="InterPro" id="IPR036390">
    <property type="entry name" value="WH_DNA-bd_sf"/>
</dbReference>
<dbReference type="GO" id="GO:0004252">
    <property type="term" value="F:serine-type endopeptidase activity"/>
    <property type="evidence" value="ECO:0007669"/>
    <property type="project" value="UniProtKB-UniRule"/>
</dbReference>
<reference evidence="17 18" key="1">
    <citation type="submission" date="2019-11" db="EMBL/GenBank/DDBJ databases">
        <authorList>
            <person name="Zhang J."/>
            <person name="Sun C."/>
        </authorList>
    </citation>
    <scope>NUCLEOTIDE SEQUENCE [LARGE SCALE GENOMIC DNA]</scope>
    <source>
        <strain evidence="18">sp2</strain>
    </source>
</reference>
<dbReference type="Gene3D" id="1.10.10.10">
    <property type="entry name" value="Winged helix-like DNA-binding domain superfamily/Winged helix DNA-binding domain"/>
    <property type="match status" value="1"/>
</dbReference>
<dbReference type="EC" id="3.4.21.88" evidence="13"/>
<dbReference type="PRINTS" id="PR00726">
    <property type="entry name" value="LEXASERPTASE"/>
</dbReference>
<keyword evidence="3 13" id="KW-0678">Repressor</keyword>
<keyword evidence="6 13" id="KW-0378">Hydrolase</keyword>
<keyword evidence="8 13" id="KW-0805">Transcription regulation</keyword>
<dbReference type="PANTHER" id="PTHR33516">
    <property type="entry name" value="LEXA REPRESSOR"/>
    <property type="match status" value="1"/>
</dbReference>
<keyword evidence="10 13" id="KW-0804">Transcription</keyword>
<evidence type="ECO:0000259" key="15">
    <source>
        <dbReference type="Pfam" id="PF00717"/>
    </source>
</evidence>
<feature type="DNA-binding region" description="H-T-H motif" evidence="13">
    <location>
        <begin position="34"/>
        <end position="54"/>
    </location>
</feature>
<dbReference type="SUPFAM" id="SSF51306">
    <property type="entry name" value="LexA/Signal peptidase"/>
    <property type="match status" value="1"/>
</dbReference>
<feature type="active site" description="For autocatalytic cleavage activity" evidence="13">
    <location>
        <position position="126"/>
    </location>
</feature>
<feature type="domain" description="Peptidase S24/S26A/S26B/S26C" evidence="15">
    <location>
        <begin position="85"/>
        <end position="200"/>
    </location>
</feature>
<protein>
    <recommendedName>
        <fullName evidence="13">LexA repressor</fullName>
        <ecNumber evidence="13">3.4.21.88</ecNumber>
    </recommendedName>
</protein>
<comment type="similarity">
    <text evidence="1 13 14">Belongs to the peptidase S24 family.</text>
</comment>
<evidence type="ECO:0000256" key="6">
    <source>
        <dbReference type="ARBA" id="ARBA00022801"/>
    </source>
</evidence>
<keyword evidence="11 13" id="KW-0234">DNA repair</keyword>
<dbReference type="GO" id="GO:0006281">
    <property type="term" value="P:DNA repair"/>
    <property type="evidence" value="ECO:0007669"/>
    <property type="project" value="UniProtKB-UniRule"/>
</dbReference>
<dbReference type="RefSeq" id="WP_136866144.1">
    <property type="nucleotide sequence ID" value="NZ_CP046415.1"/>
</dbReference>
<dbReference type="PANTHER" id="PTHR33516:SF2">
    <property type="entry name" value="LEXA REPRESSOR-RELATED"/>
    <property type="match status" value="1"/>
</dbReference>
<dbReference type="CDD" id="cd06529">
    <property type="entry name" value="S24_LexA-like"/>
    <property type="match status" value="1"/>
</dbReference>
<dbReference type="Pfam" id="PF01726">
    <property type="entry name" value="LexA_DNA_bind"/>
    <property type="match status" value="1"/>
</dbReference>
<evidence type="ECO:0000256" key="4">
    <source>
        <dbReference type="ARBA" id="ARBA00022705"/>
    </source>
</evidence>
<dbReference type="InterPro" id="IPR039418">
    <property type="entry name" value="LexA-like"/>
</dbReference>
<keyword evidence="18" id="KW-1185">Reference proteome</keyword>
<comment type="function">
    <text evidence="13">Represses a number of genes involved in the response to DNA damage (SOS response), including recA and lexA. In the presence of single-stranded DNA, RecA interacts with LexA causing an autocatalytic cleavage which disrupts the DNA-binding part of LexA, leading to derepression of the SOS regulon and eventually DNA repair.</text>
</comment>
<evidence type="ECO:0000256" key="9">
    <source>
        <dbReference type="ARBA" id="ARBA00023125"/>
    </source>
</evidence>
<organism evidence="17 18">
    <name type="scientific">Guyparkeria halophila</name>
    <dbReference type="NCBI Taxonomy" id="47960"/>
    <lineage>
        <taxon>Bacteria</taxon>
        <taxon>Pseudomonadati</taxon>
        <taxon>Pseudomonadota</taxon>
        <taxon>Gammaproteobacteria</taxon>
        <taxon>Chromatiales</taxon>
        <taxon>Thioalkalibacteraceae</taxon>
        <taxon>Guyparkeria</taxon>
    </lineage>
</organism>
<dbReference type="Gene3D" id="2.10.109.10">
    <property type="entry name" value="Umud Fragment, subunit A"/>
    <property type="match status" value="1"/>
</dbReference>
<evidence type="ECO:0000256" key="3">
    <source>
        <dbReference type="ARBA" id="ARBA00022491"/>
    </source>
</evidence>
<gene>
    <name evidence="13 17" type="primary">lexA</name>
    <name evidence="17" type="ORF">GM160_06345</name>
</gene>
<evidence type="ECO:0000256" key="12">
    <source>
        <dbReference type="ARBA" id="ARBA00023236"/>
    </source>
</evidence>
<evidence type="ECO:0000256" key="8">
    <source>
        <dbReference type="ARBA" id="ARBA00023015"/>
    </source>
</evidence>
<dbReference type="KEGG" id="ghl:GM160_06345"/>
<comment type="subunit">
    <text evidence="2 13">Homodimer.</text>
</comment>
<name>A0A6I6CVV4_9GAMM</name>
<evidence type="ECO:0000256" key="2">
    <source>
        <dbReference type="ARBA" id="ARBA00011738"/>
    </source>
</evidence>
<feature type="domain" description="LexA repressor DNA-binding" evidence="16">
    <location>
        <begin position="8"/>
        <end position="71"/>
    </location>
</feature>
<dbReference type="SUPFAM" id="SSF46785">
    <property type="entry name" value="Winged helix' DNA-binding domain"/>
    <property type="match status" value="1"/>
</dbReference>
<keyword evidence="9 13" id="KW-0238">DNA-binding</keyword>
<keyword evidence="5 13" id="KW-0227">DNA damage</keyword>
<dbReference type="AlphaFoldDB" id="A0A6I6CVV4"/>
<dbReference type="EMBL" id="CP046415">
    <property type="protein sequence ID" value="QGT78546.1"/>
    <property type="molecule type" value="Genomic_DNA"/>
</dbReference>
<keyword evidence="7 13" id="KW-0068">Autocatalytic cleavage</keyword>
<accession>A0A6I6CVV4</accession>
<evidence type="ECO:0000313" key="18">
    <source>
        <dbReference type="Proteomes" id="UP000427716"/>
    </source>
</evidence>
<keyword evidence="12 13" id="KW-0742">SOS response</keyword>
<evidence type="ECO:0000259" key="16">
    <source>
        <dbReference type="Pfam" id="PF01726"/>
    </source>
</evidence>
<dbReference type="GO" id="GO:0045892">
    <property type="term" value="P:negative regulation of DNA-templated transcription"/>
    <property type="evidence" value="ECO:0007669"/>
    <property type="project" value="UniProtKB-UniRule"/>
</dbReference>
<proteinExistence type="inferred from homology"/>
<dbReference type="Proteomes" id="UP000427716">
    <property type="component" value="Chromosome"/>
</dbReference>
<dbReference type="FunFam" id="1.10.10.10:FF:000009">
    <property type="entry name" value="LexA repressor"/>
    <property type="match status" value="1"/>
</dbReference>
<evidence type="ECO:0000256" key="11">
    <source>
        <dbReference type="ARBA" id="ARBA00023204"/>
    </source>
</evidence>
<dbReference type="HAMAP" id="MF_00015">
    <property type="entry name" value="LexA"/>
    <property type="match status" value="1"/>
</dbReference>
<evidence type="ECO:0000256" key="7">
    <source>
        <dbReference type="ARBA" id="ARBA00022813"/>
    </source>
</evidence>
<evidence type="ECO:0000256" key="10">
    <source>
        <dbReference type="ARBA" id="ARBA00023163"/>
    </source>
</evidence>
<evidence type="ECO:0000256" key="13">
    <source>
        <dbReference type="HAMAP-Rule" id="MF_00015"/>
    </source>
</evidence>
<evidence type="ECO:0000256" key="5">
    <source>
        <dbReference type="ARBA" id="ARBA00022763"/>
    </source>
</evidence>
<dbReference type="InterPro" id="IPR015927">
    <property type="entry name" value="Peptidase_S24_S26A/B/C"/>
</dbReference>
<dbReference type="InterPro" id="IPR036388">
    <property type="entry name" value="WH-like_DNA-bd_sf"/>
</dbReference>
<dbReference type="InterPro" id="IPR036286">
    <property type="entry name" value="LexA/Signal_pep-like_sf"/>
</dbReference>
<feature type="site" description="Cleavage; by autolysis" evidence="13">
    <location>
        <begin position="91"/>
        <end position="92"/>
    </location>
</feature>
<dbReference type="GO" id="GO:0006260">
    <property type="term" value="P:DNA replication"/>
    <property type="evidence" value="ECO:0007669"/>
    <property type="project" value="UniProtKB-UniRule"/>
</dbReference>
<dbReference type="FunFam" id="2.10.109.10:FF:000001">
    <property type="entry name" value="LexA repressor"/>
    <property type="match status" value="1"/>
</dbReference>